<feature type="compositionally biased region" description="Basic and acidic residues" evidence="1">
    <location>
        <begin position="10"/>
        <end position="26"/>
    </location>
</feature>
<feature type="compositionally biased region" description="Polar residues" evidence="1">
    <location>
        <begin position="225"/>
        <end position="234"/>
    </location>
</feature>
<feature type="region of interest" description="Disordered" evidence="1">
    <location>
        <begin position="91"/>
        <end position="148"/>
    </location>
</feature>
<keyword evidence="2" id="KW-0472">Membrane</keyword>
<evidence type="ECO:0000256" key="2">
    <source>
        <dbReference type="SAM" id="Phobius"/>
    </source>
</evidence>
<comment type="caution">
    <text evidence="3">The sequence shown here is derived from an EMBL/GenBank/DDBJ whole genome shotgun (WGS) entry which is preliminary data.</text>
</comment>
<evidence type="ECO:0000256" key="1">
    <source>
        <dbReference type="SAM" id="MobiDB-lite"/>
    </source>
</evidence>
<protein>
    <recommendedName>
        <fullName evidence="5">DUF4352 domain-containing protein</fullName>
    </recommendedName>
</protein>
<keyword evidence="2" id="KW-1133">Transmembrane helix</keyword>
<name>A0A9D2LCY1_9MICO</name>
<gene>
    <name evidence="3" type="ORF">H9786_07250</name>
</gene>
<accession>A0A9D2LCY1</accession>
<feature type="region of interest" description="Disordered" evidence="1">
    <location>
        <begin position="1"/>
        <end position="52"/>
    </location>
</feature>
<dbReference type="Proteomes" id="UP000823823">
    <property type="component" value="Unassembled WGS sequence"/>
</dbReference>
<keyword evidence="2" id="KW-0812">Transmembrane</keyword>
<feature type="compositionally biased region" description="Acidic residues" evidence="1">
    <location>
        <begin position="99"/>
        <end position="125"/>
    </location>
</feature>
<dbReference type="EMBL" id="DWZH01000053">
    <property type="protein sequence ID" value="HJB10314.1"/>
    <property type="molecule type" value="Genomic_DNA"/>
</dbReference>
<feature type="compositionally biased region" description="Polar residues" evidence="1">
    <location>
        <begin position="38"/>
        <end position="52"/>
    </location>
</feature>
<evidence type="ECO:0000313" key="3">
    <source>
        <dbReference type="EMBL" id="HJB10314.1"/>
    </source>
</evidence>
<organism evidence="3 4">
    <name type="scientific">Candidatus Brachybacterium merdavium</name>
    <dbReference type="NCBI Taxonomy" id="2838513"/>
    <lineage>
        <taxon>Bacteria</taxon>
        <taxon>Bacillati</taxon>
        <taxon>Actinomycetota</taxon>
        <taxon>Actinomycetes</taxon>
        <taxon>Micrococcales</taxon>
        <taxon>Dermabacteraceae</taxon>
        <taxon>Brachybacterium</taxon>
    </lineage>
</organism>
<evidence type="ECO:0008006" key="5">
    <source>
        <dbReference type="Google" id="ProtNLM"/>
    </source>
</evidence>
<reference evidence="3" key="1">
    <citation type="journal article" date="2021" name="PeerJ">
        <title>Extensive microbial diversity within the chicken gut microbiome revealed by metagenomics and culture.</title>
        <authorList>
            <person name="Gilroy R."/>
            <person name="Ravi A."/>
            <person name="Getino M."/>
            <person name="Pursley I."/>
            <person name="Horton D.L."/>
            <person name="Alikhan N.F."/>
            <person name="Baker D."/>
            <person name="Gharbi K."/>
            <person name="Hall N."/>
            <person name="Watson M."/>
            <person name="Adriaenssens E.M."/>
            <person name="Foster-Nyarko E."/>
            <person name="Jarju S."/>
            <person name="Secka A."/>
            <person name="Antonio M."/>
            <person name="Oren A."/>
            <person name="Chaudhuri R.R."/>
            <person name="La Ragione R."/>
            <person name="Hildebrand F."/>
            <person name="Pallen M.J."/>
        </authorList>
    </citation>
    <scope>NUCLEOTIDE SEQUENCE</scope>
    <source>
        <strain evidence="3">ChiHjej13B12-24818</strain>
    </source>
</reference>
<feature type="transmembrane region" description="Helical" evidence="2">
    <location>
        <begin position="59"/>
        <end position="86"/>
    </location>
</feature>
<dbReference type="AlphaFoldDB" id="A0A9D2LCY1"/>
<feature type="region of interest" description="Disordered" evidence="1">
    <location>
        <begin position="214"/>
        <end position="234"/>
    </location>
</feature>
<sequence length="268" mass="28149">MTSPSQPTGPRERGSGSPDRPDRASTRPDGGSTRPDGASTSARQQSENGSQSPVVRRPLILAAGCGALILLLLLSVGGVFAVRAIIGPDDQETAHSQEESDGEGEETAETGGEGADDPSAEDPDVPADAKPQGTTIEHTGEAIDGSVDVSIGEVDWDATERVQEQDQLVDQPPAGQKYIMVEAELTYHGPEEFTPLAWASINFVGPDGTVYPDAGMATPSDAEQETSSDGQSQTQQWVFLVPEELPEGGHFVIGDFGPVEEGQWIEAV</sequence>
<proteinExistence type="predicted"/>
<reference evidence="3" key="2">
    <citation type="submission" date="2021-04" db="EMBL/GenBank/DDBJ databases">
        <authorList>
            <person name="Gilroy R."/>
        </authorList>
    </citation>
    <scope>NUCLEOTIDE SEQUENCE</scope>
    <source>
        <strain evidence="3">ChiHjej13B12-24818</strain>
    </source>
</reference>
<evidence type="ECO:0000313" key="4">
    <source>
        <dbReference type="Proteomes" id="UP000823823"/>
    </source>
</evidence>